<dbReference type="InterPro" id="IPR029787">
    <property type="entry name" value="Nucleotide_cyclase"/>
</dbReference>
<dbReference type="Proteomes" id="UP001169006">
    <property type="component" value="Unassembled WGS sequence"/>
</dbReference>
<dbReference type="InterPro" id="IPR000700">
    <property type="entry name" value="PAS-assoc_C"/>
</dbReference>
<keyword evidence="3" id="KW-0808">Transferase</keyword>
<dbReference type="PANTHER" id="PTHR44757">
    <property type="entry name" value="DIGUANYLATE CYCLASE DGCP"/>
    <property type="match status" value="1"/>
</dbReference>
<comment type="caution">
    <text evidence="3">The sequence shown here is derived from an EMBL/GenBank/DDBJ whole genome shotgun (WGS) entry which is preliminary data.</text>
</comment>
<gene>
    <name evidence="3" type="ORF">Q2T52_08785</name>
</gene>
<feature type="domain" description="PAC" evidence="1">
    <location>
        <begin position="109"/>
        <end position="160"/>
    </location>
</feature>
<dbReference type="Gene3D" id="3.30.70.270">
    <property type="match status" value="1"/>
</dbReference>
<dbReference type="Pfam" id="PF00990">
    <property type="entry name" value="GGDEF"/>
    <property type="match status" value="1"/>
</dbReference>
<dbReference type="SMART" id="SM00267">
    <property type="entry name" value="GGDEF"/>
    <property type="match status" value="1"/>
</dbReference>
<dbReference type="SUPFAM" id="SSF55073">
    <property type="entry name" value="Nucleotide cyclase"/>
    <property type="match status" value="1"/>
</dbReference>
<name>A0ABT8SV13_9HYPH</name>
<protein>
    <submittedName>
        <fullName evidence="3">GGDEF domain-containing protein</fullName>
        <ecNumber evidence="3">2.7.7.65</ecNumber>
    </submittedName>
</protein>
<feature type="domain" description="GGDEF" evidence="2">
    <location>
        <begin position="190"/>
        <end position="321"/>
    </location>
</feature>
<evidence type="ECO:0000313" key="3">
    <source>
        <dbReference type="EMBL" id="MDO1582191.1"/>
    </source>
</evidence>
<dbReference type="CDD" id="cd01949">
    <property type="entry name" value="GGDEF"/>
    <property type="match status" value="1"/>
</dbReference>
<dbReference type="PROSITE" id="PS50113">
    <property type="entry name" value="PAC"/>
    <property type="match status" value="1"/>
</dbReference>
<evidence type="ECO:0000259" key="2">
    <source>
        <dbReference type="PROSITE" id="PS50887"/>
    </source>
</evidence>
<dbReference type="Pfam" id="PF08447">
    <property type="entry name" value="PAS_3"/>
    <property type="match status" value="1"/>
</dbReference>
<dbReference type="InterPro" id="IPR000160">
    <property type="entry name" value="GGDEF_dom"/>
</dbReference>
<dbReference type="InterPro" id="IPR013655">
    <property type="entry name" value="PAS_fold_3"/>
</dbReference>
<dbReference type="EMBL" id="JAUKWQ010000002">
    <property type="protein sequence ID" value="MDO1582191.1"/>
    <property type="molecule type" value="Genomic_DNA"/>
</dbReference>
<dbReference type="Gene3D" id="3.30.450.20">
    <property type="entry name" value="PAS domain"/>
    <property type="match status" value="1"/>
</dbReference>
<keyword evidence="4" id="KW-1185">Reference proteome</keyword>
<evidence type="ECO:0000259" key="1">
    <source>
        <dbReference type="PROSITE" id="PS50113"/>
    </source>
</evidence>
<dbReference type="InterPro" id="IPR035965">
    <property type="entry name" value="PAS-like_dom_sf"/>
</dbReference>
<dbReference type="InterPro" id="IPR043128">
    <property type="entry name" value="Rev_trsase/Diguanyl_cyclase"/>
</dbReference>
<sequence length="322" mass="36145">MPNILRSWLDTRRKASPDSKPILRNSAPGDDFGDLETVIDRSFKAARVGIWECTLPDETLRWTDTVFELFEIEPQSAIKRDDVVALYAPESRAELKLVRDKAIRDGEGFSLDARITTAKGNPRWIRITAIVDQIDGKSVRLFGMKQDITAEKLMFEQIRRMSEVDGLTGMASRMKFEELFRKIWEQPTDFPHALLLIDLDGFKAVNDKLGHQAGDEFLRLTARRLEEAAPDALTRARLGGDEFAIIHAWKTRDALTALTSQITRALDDQSSLIGHGIKVSASVGVATIDPASTPEQIFLRADRALYRVKADGKAAFNLDIQH</sequence>
<accession>A0ABT8SV13</accession>
<reference evidence="3" key="2">
    <citation type="submission" date="2023-07" db="EMBL/GenBank/DDBJ databases">
        <authorList>
            <person name="Sun H."/>
        </authorList>
    </citation>
    <scope>NUCLEOTIDE SEQUENCE</scope>
    <source>
        <strain evidence="3">05753</strain>
    </source>
</reference>
<dbReference type="GO" id="GO:0052621">
    <property type="term" value="F:diguanylate cyclase activity"/>
    <property type="evidence" value="ECO:0007669"/>
    <property type="project" value="UniProtKB-EC"/>
</dbReference>
<dbReference type="NCBIfam" id="TIGR00254">
    <property type="entry name" value="GGDEF"/>
    <property type="match status" value="1"/>
</dbReference>
<keyword evidence="3" id="KW-0548">Nucleotidyltransferase</keyword>
<dbReference type="PANTHER" id="PTHR44757:SF2">
    <property type="entry name" value="BIOFILM ARCHITECTURE MAINTENANCE PROTEIN MBAA"/>
    <property type="match status" value="1"/>
</dbReference>
<dbReference type="InterPro" id="IPR052155">
    <property type="entry name" value="Biofilm_reg_signaling"/>
</dbReference>
<reference evidence="3" key="1">
    <citation type="journal article" date="2015" name="Int. J. Syst. Evol. Microbiol.">
        <title>Rhizobium oryzicola sp. nov., potential plant-growth-promoting endophytic bacteria isolated from rice roots.</title>
        <authorList>
            <person name="Zhang X.X."/>
            <person name="Gao J.S."/>
            <person name="Cao Y.H."/>
            <person name="Sheirdil R.A."/>
            <person name="Wang X.C."/>
            <person name="Zhang L."/>
        </authorList>
    </citation>
    <scope>NUCLEOTIDE SEQUENCE</scope>
    <source>
        <strain evidence="3">05753</strain>
    </source>
</reference>
<organism evidence="3 4">
    <name type="scientific">Rhizobium oryzicola</name>
    <dbReference type="NCBI Taxonomy" id="1232668"/>
    <lineage>
        <taxon>Bacteria</taxon>
        <taxon>Pseudomonadati</taxon>
        <taxon>Pseudomonadota</taxon>
        <taxon>Alphaproteobacteria</taxon>
        <taxon>Hyphomicrobiales</taxon>
        <taxon>Rhizobiaceae</taxon>
        <taxon>Rhizobium/Agrobacterium group</taxon>
        <taxon>Rhizobium</taxon>
    </lineage>
</organism>
<dbReference type="EC" id="2.7.7.65" evidence="3"/>
<proteinExistence type="predicted"/>
<evidence type="ECO:0000313" key="4">
    <source>
        <dbReference type="Proteomes" id="UP001169006"/>
    </source>
</evidence>
<dbReference type="RefSeq" id="WP_302076331.1">
    <property type="nucleotide sequence ID" value="NZ_JAUKWQ010000002.1"/>
</dbReference>
<dbReference type="SUPFAM" id="SSF55785">
    <property type="entry name" value="PYP-like sensor domain (PAS domain)"/>
    <property type="match status" value="1"/>
</dbReference>
<dbReference type="PROSITE" id="PS50887">
    <property type="entry name" value="GGDEF"/>
    <property type="match status" value="1"/>
</dbReference>